<dbReference type="GO" id="GO:0005261">
    <property type="term" value="F:monoatomic cation channel activity"/>
    <property type="evidence" value="ECO:0007669"/>
    <property type="project" value="InterPro"/>
</dbReference>
<feature type="region of interest" description="Disordered" evidence="1">
    <location>
        <begin position="68"/>
        <end position="112"/>
    </location>
</feature>
<dbReference type="PANTHER" id="PTHR46141">
    <property type="entry name" value="SODIUM LEAK CHANNEL NON-SELECTIVE PROTEIN"/>
    <property type="match status" value="1"/>
</dbReference>
<organism evidence="2 3">
    <name type="scientific">Trichostrongylus colubriformis</name>
    <name type="common">Black scour worm</name>
    <dbReference type="NCBI Taxonomy" id="6319"/>
    <lineage>
        <taxon>Eukaryota</taxon>
        <taxon>Metazoa</taxon>
        <taxon>Ecdysozoa</taxon>
        <taxon>Nematoda</taxon>
        <taxon>Chromadorea</taxon>
        <taxon>Rhabditida</taxon>
        <taxon>Rhabditina</taxon>
        <taxon>Rhabditomorpha</taxon>
        <taxon>Strongyloidea</taxon>
        <taxon>Trichostrongylidae</taxon>
        <taxon>Trichostrongylus</taxon>
    </lineage>
</organism>
<reference evidence="2 3" key="1">
    <citation type="submission" date="2019-10" db="EMBL/GenBank/DDBJ databases">
        <title>Assembly and Annotation for the nematode Trichostrongylus colubriformis.</title>
        <authorList>
            <person name="Martin J."/>
        </authorList>
    </citation>
    <scope>NUCLEOTIDE SEQUENCE [LARGE SCALE GENOMIC DNA]</scope>
    <source>
        <strain evidence="2">G859</strain>
        <tissue evidence="2">Whole worm</tissue>
    </source>
</reference>
<dbReference type="InterPro" id="IPR028823">
    <property type="entry name" value="NALCN"/>
</dbReference>
<evidence type="ECO:0000313" key="2">
    <source>
        <dbReference type="EMBL" id="KAK5978931.1"/>
    </source>
</evidence>
<sequence>MLSYRSVDIRKSLQLEELLQREELEFIIEEEVAKQTIRTWLENCLRRIRNPQKQKDSFVDMHPHPVSAGRNTISNVPGLSSTGDRDDDLPRFRFGHEDSSSTEDLQPQAPVRKKAIRNRRSSIPEAFSFQAPTILHEAAKKFMQSNSEKKLALARQPRQPEVTQLLPKRSEAKKSGAGKTLHLNVYDLPDLEEKGEEGTFSPSYLRNENEENVGPYFLAQQPTAPSVASSGNSSNAHPPSIDTTQDIALWWELVSK</sequence>
<evidence type="ECO:0000256" key="1">
    <source>
        <dbReference type="SAM" id="MobiDB-lite"/>
    </source>
</evidence>
<accession>A0AAN8IMG3</accession>
<feature type="compositionally biased region" description="Polar residues" evidence="1">
    <location>
        <begin position="69"/>
        <end position="82"/>
    </location>
</feature>
<dbReference type="GO" id="GO:0032230">
    <property type="term" value="P:positive regulation of synaptic transmission, GABAergic"/>
    <property type="evidence" value="ECO:0007669"/>
    <property type="project" value="TreeGrafter"/>
</dbReference>
<dbReference type="GO" id="GO:0032224">
    <property type="term" value="P:positive regulation of synaptic transmission, cholinergic"/>
    <property type="evidence" value="ECO:0007669"/>
    <property type="project" value="TreeGrafter"/>
</dbReference>
<feature type="region of interest" description="Disordered" evidence="1">
    <location>
        <begin position="220"/>
        <end position="242"/>
    </location>
</feature>
<dbReference type="Proteomes" id="UP001331761">
    <property type="component" value="Unassembled WGS sequence"/>
</dbReference>
<evidence type="ECO:0000313" key="3">
    <source>
        <dbReference type="Proteomes" id="UP001331761"/>
    </source>
</evidence>
<dbReference type="GO" id="GO:0005886">
    <property type="term" value="C:plasma membrane"/>
    <property type="evidence" value="ECO:0007669"/>
    <property type="project" value="TreeGrafter"/>
</dbReference>
<feature type="compositionally biased region" description="Basic and acidic residues" evidence="1">
    <location>
        <begin position="88"/>
        <end position="99"/>
    </location>
</feature>
<protein>
    <submittedName>
        <fullName evidence="2">Uncharacterized protein</fullName>
    </submittedName>
</protein>
<dbReference type="EMBL" id="WIXE01008847">
    <property type="protein sequence ID" value="KAK5978931.1"/>
    <property type="molecule type" value="Genomic_DNA"/>
</dbReference>
<dbReference type="PANTHER" id="PTHR46141:SF2">
    <property type="entry name" value="ION TRANSPORT DOMAIN-CONTAINING PROTEIN"/>
    <property type="match status" value="1"/>
</dbReference>
<dbReference type="AlphaFoldDB" id="A0AAN8IMG3"/>
<keyword evidence="3" id="KW-1185">Reference proteome</keyword>
<comment type="caution">
    <text evidence="2">The sequence shown here is derived from an EMBL/GenBank/DDBJ whole genome shotgun (WGS) entry which is preliminary data.</text>
</comment>
<gene>
    <name evidence="2" type="ORF">GCK32_016048</name>
</gene>
<proteinExistence type="predicted"/>
<name>A0AAN8IMG3_TRICO</name>